<name>A0A9W4J533_9EURO</name>
<reference evidence="1" key="1">
    <citation type="submission" date="2021-07" db="EMBL/GenBank/DDBJ databases">
        <authorList>
            <person name="Branca A.L. A."/>
        </authorList>
    </citation>
    <scope>NUCLEOTIDE SEQUENCE</scope>
</reference>
<evidence type="ECO:0000313" key="1">
    <source>
        <dbReference type="EMBL" id="CAG8372745.1"/>
    </source>
</evidence>
<sequence>MDIGGPDGPGPMRQNPTAQRLAEVMAAWVPDSQEGIYHRYLQSLSPGYDHLLTFSRNDRIWRFSHVWPHRRGYRSEISTLASPIHVLDMNNVPHSDKKYDGTDLDSMKIMKDLLARPNPKLATSPPRIVCAQHLTCLSMEALGSGLSIDPNVLSHHIGMSFKEIEQNTGLETIGASQTKTNSIPTSIGVYERC</sequence>
<dbReference type="Proteomes" id="UP001152592">
    <property type="component" value="Unassembled WGS sequence"/>
</dbReference>
<proteinExistence type="predicted"/>
<protein>
    <submittedName>
        <fullName evidence="1">Uncharacterized protein</fullName>
    </submittedName>
</protein>
<evidence type="ECO:0000313" key="2">
    <source>
        <dbReference type="Proteomes" id="UP001152592"/>
    </source>
</evidence>
<dbReference type="AlphaFoldDB" id="A0A9W4J533"/>
<dbReference type="OrthoDB" id="4153178at2759"/>
<dbReference type="EMBL" id="CAJVPD010000228">
    <property type="protein sequence ID" value="CAG8372745.1"/>
    <property type="molecule type" value="Genomic_DNA"/>
</dbReference>
<organism evidence="1 2">
    <name type="scientific">Penicillium salamii</name>
    <dbReference type="NCBI Taxonomy" id="1612424"/>
    <lineage>
        <taxon>Eukaryota</taxon>
        <taxon>Fungi</taxon>
        <taxon>Dikarya</taxon>
        <taxon>Ascomycota</taxon>
        <taxon>Pezizomycotina</taxon>
        <taxon>Eurotiomycetes</taxon>
        <taxon>Eurotiomycetidae</taxon>
        <taxon>Eurotiales</taxon>
        <taxon>Aspergillaceae</taxon>
        <taxon>Penicillium</taxon>
    </lineage>
</organism>
<comment type="caution">
    <text evidence="1">The sequence shown here is derived from an EMBL/GenBank/DDBJ whole genome shotgun (WGS) entry which is preliminary data.</text>
</comment>
<accession>A0A9W4J533</accession>
<gene>
    <name evidence="1" type="ORF">PSALAMII_LOCUS4821</name>
</gene>